<sequence>MTAGPDDVRRLMDGAEEIDADLSGGMDMPPPPDQPEGAPPGPEADCVGMPLNDLGNGQRFVRHFGEDLLFVPRVGWHVWTGTHWQRDDDKIAVRAKAHGLSERIAKEIHHMQPTDRERAILARAEAAEDTIERVEAIARGERSEEDHKALRDARAVIERRSEILKDRKTAVARRLTHAKNAGNSNAINNFTGEAEVMLARALEDLDARPMDVNCLSGVLRFHVSDMREEGASKMAEVEVIPHARDHLITKIMPVEYDPAATCPDFDAFMEEIQPIAEQRRFLQRWFGLSMTAIQIQQFAFFYGMGANGKSVLVDLIMRILGTYGAGAKIESLTGANRRGGGDATPDLMLLVGARGVKASEPEEGTRFQEALIKELTGGEKFLARALHADFIEFTPHFKLTISGNHRPEIHGGDDGIWRRVMLVDFPVQIPAERRRPKAEMDEMLWRERAGIFRWMVEGLLDYLEGGLQVPAAVLAATQEYREDSDLLGAFLERCCVVTGEHADMLPARDLVQAFNFWLEDQGKGSWRPTTVSKRLADKARRWKSPVTQRSFEPHKASTMSYRGIRFNDIFGPRFRDAPRDAKGNVLHGARAMGDDE</sequence>
<evidence type="ECO:0000256" key="2">
    <source>
        <dbReference type="ARBA" id="ARBA00022801"/>
    </source>
</evidence>
<dbReference type="InterPro" id="IPR027417">
    <property type="entry name" value="P-loop_NTPase"/>
</dbReference>
<feature type="compositionally biased region" description="Pro residues" evidence="4">
    <location>
        <begin position="28"/>
        <end position="42"/>
    </location>
</feature>
<dbReference type="InterPro" id="IPR014818">
    <property type="entry name" value="Phage/plasmid_primase_P4_C"/>
</dbReference>
<dbReference type="NCBIfam" id="TIGR01613">
    <property type="entry name" value="primase_Cterm"/>
    <property type="match status" value="1"/>
</dbReference>
<dbReference type="EMBL" id="JAOWKY010000008">
    <property type="protein sequence ID" value="MCV2870648.1"/>
    <property type="molecule type" value="Genomic_DNA"/>
</dbReference>
<feature type="compositionally biased region" description="Basic and acidic residues" evidence="4">
    <location>
        <begin position="1"/>
        <end position="13"/>
    </location>
</feature>
<dbReference type="InterPro" id="IPR051620">
    <property type="entry name" value="ORF904-like_C"/>
</dbReference>
<dbReference type="PANTHER" id="PTHR35372">
    <property type="entry name" value="ATP BINDING PROTEIN-RELATED"/>
    <property type="match status" value="1"/>
</dbReference>
<gene>
    <name evidence="6" type="ORF">OEW28_18705</name>
</gene>
<keyword evidence="7" id="KW-1185">Reference proteome</keyword>
<protein>
    <submittedName>
        <fullName evidence="6">Phage/plasmid primase, P4 family</fullName>
    </submittedName>
</protein>
<organism evidence="6 7">
    <name type="scientific">Albidovulum marisflavi</name>
    <dbReference type="NCBI Taxonomy" id="2984159"/>
    <lineage>
        <taxon>Bacteria</taxon>
        <taxon>Pseudomonadati</taxon>
        <taxon>Pseudomonadota</taxon>
        <taxon>Alphaproteobacteria</taxon>
        <taxon>Rhodobacterales</taxon>
        <taxon>Paracoccaceae</taxon>
        <taxon>Albidovulum</taxon>
    </lineage>
</organism>
<dbReference type="PANTHER" id="PTHR35372:SF2">
    <property type="entry name" value="SF3 HELICASE DOMAIN-CONTAINING PROTEIN"/>
    <property type="match status" value="1"/>
</dbReference>
<evidence type="ECO:0000259" key="5">
    <source>
        <dbReference type="PROSITE" id="PS51206"/>
    </source>
</evidence>
<dbReference type="Gene3D" id="3.40.50.300">
    <property type="entry name" value="P-loop containing nucleotide triphosphate hydrolases"/>
    <property type="match status" value="1"/>
</dbReference>
<evidence type="ECO:0000256" key="4">
    <source>
        <dbReference type="SAM" id="MobiDB-lite"/>
    </source>
</evidence>
<evidence type="ECO:0000256" key="3">
    <source>
        <dbReference type="ARBA" id="ARBA00022840"/>
    </source>
</evidence>
<dbReference type="Pfam" id="PF08706">
    <property type="entry name" value="D5_N"/>
    <property type="match status" value="1"/>
</dbReference>
<evidence type="ECO:0000256" key="1">
    <source>
        <dbReference type="ARBA" id="ARBA00022741"/>
    </source>
</evidence>
<keyword evidence="3" id="KW-0067">ATP-binding</keyword>
<dbReference type="Proteomes" id="UP001652542">
    <property type="component" value="Unassembled WGS sequence"/>
</dbReference>
<keyword evidence="1" id="KW-0547">Nucleotide-binding</keyword>
<proteinExistence type="predicted"/>
<accession>A0ABT2ZHY1</accession>
<keyword evidence="2" id="KW-0378">Hydrolase</keyword>
<comment type="caution">
    <text evidence="6">The sequence shown here is derived from an EMBL/GenBank/DDBJ whole genome shotgun (WGS) entry which is preliminary data.</text>
</comment>
<dbReference type="InterPro" id="IPR014015">
    <property type="entry name" value="Helicase_SF3_DNA-vir"/>
</dbReference>
<evidence type="ECO:0000313" key="6">
    <source>
        <dbReference type="EMBL" id="MCV2870648.1"/>
    </source>
</evidence>
<feature type="region of interest" description="Disordered" evidence="4">
    <location>
        <begin position="1"/>
        <end position="51"/>
    </location>
</feature>
<dbReference type="SMART" id="SM00885">
    <property type="entry name" value="D5_N"/>
    <property type="match status" value="1"/>
</dbReference>
<dbReference type="RefSeq" id="WP_263736326.1">
    <property type="nucleotide sequence ID" value="NZ_JAOWKY010000008.1"/>
</dbReference>
<name>A0ABT2ZHY1_9RHOB</name>
<dbReference type="InterPro" id="IPR006500">
    <property type="entry name" value="Helicase_put_C_phage/plasmid"/>
</dbReference>
<evidence type="ECO:0000313" key="7">
    <source>
        <dbReference type="Proteomes" id="UP001652542"/>
    </source>
</evidence>
<feature type="domain" description="SF3 helicase" evidence="5">
    <location>
        <begin position="277"/>
        <end position="438"/>
    </location>
</feature>
<dbReference type="PROSITE" id="PS51206">
    <property type="entry name" value="SF3_HELICASE_1"/>
    <property type="match status" value="1"/>
</dbReference>
<reference evidence="6 7" key="1">
    <citation type="submission" date="2022-10" db="EMBL/GenBank/DDBJ databases">
        <title>Defluviimonas sp. nov., isolated from ocean surface water.</title>
        <authorList>
            <person name="He W."/>
            <person name="Wang L."/>
            <person name="Zhang D.-F."/>
        </authorList>
    </citation>
    <scope>NUCLEOTIDE SEQUENCE [LARGE SCALE GENOMIC DNA]</scope>
    <source>
        <strain evidence="6 7">WL0002</strain>
    </source>
</reference>
<dbReference type="SUPFAM" id="SSF52540">
    <property type="entry name" value="P-loop containing nucleoside triphosphate hydrolases"/>
    <property type="match status" value="1"/>
</dbReference>